<name>A0A6A4DDE5_9STRA</name>
<reference evidence="1 2" key="1">
    <citation type="submission" date="2018-08" db="EMBL/GenBank/DDBJ databases">
        <title>Genomic investigation of the strawberry pathogen Phytophthora fragariae indicates pathogenicity is determined by transcriptional variation in three key races.</title>
        <authorList>
            <person name="Adams T.M."/>
            <person name="Armitage A.D."/>
            <person name="Sobczyk M.K."/>
            <person name="Bates H.J."/>
            <person name="Dunwell J.M."/>
            <person name="Nellist C.F."/>
            <person name="Harrison R.J."/>
        </authorList>
    </citation>
    <scope>NUCLEOTIDE SEQUENCE [LARGE SCALE GENOMIC DNA]</scope>
    <source>
        <strain evidence="1 2">A4</strain>
    </source>
</reference>
<dbReference type="AlphaFoldDB" id="A0A6A4DDE5"/>
<protein>
    <submittedName>
        <fullName evidence="1">Uncharacterized protein</fullName>
    </submittedName>
</protein>
<accession>A0A6A4DDE5</accession>
<dbReference type="EMBL" id="QXGE01000663">
    <property type="protein sequence ID" value="KAE9306451.1"/>
    <property type="molecule type" value="Genomic_DNA"/>
</dbReference>
<evidence type="ECO:0000313" key="2">
    <source>
        <dbReference type="Proteomes" id="UP000437068"/>
    </source>
</evidence>
<sequence length="36" mass="3831">MTGVPLHVTLSGLPFAGAQVLEHLSASRNRLESLTK</sequence>
<organism evidence="1 2">
    <name type="scientific">Phytophthora fragariae</name>
    <dbReference type="NCBI Taxonomy" id="53985"/>
    <lineage>
        <taxon>Eukaryota</taxon>
        <taxon>Sar</taxon>
        <taxon>Stramenopiles</taxon>
        <taxon>Oomycota</taxon>
        <taxon>Peronosporomycetes</taxon>
        <taxon>Peronosporales</taxon>
        <taxon>Peronosporaceae</taxon>
        <taxon>Phytophthora</taxon>
    </lineage>
</organism>
<evidence type="ECO:0000313" key="1">
    <source>
        <dbReference type="EMBL" id="KAE9306451.1"/>
    </source>
</evidence>
<comment type="caution">
    <text evidence="1">The sequence shown here is derived from an EMBL/GenBank/DDBJ whole genome shotgun (WGS) entry which is preliminary data.</text>
</comment>
<gene>
    <name evidence="1" type="ORF">PF001_g12117</name>
</gene>
<dbReference type="Proteomes" id="UP000437068">
    <property type="component" value="Unassembled WGS sequence"/>
</dbReference>
<proteinExistence type="predicted"/>